<dbReference type="InterPro" id="IPR036105">
    <property type="entry name" value="DiNase_FeMo-co_biosyn_sf"/>
</dbReference>
<feature type="compositionally biased region" description="Basic residues" evidence="1">
    <location>
        <begin position="140"/>
        <end position="152"/>
    </location>
</feature>
<dbReference type="SUPFAM" id="SSF53146">
    <property type="entry name" value="Nitrogenase accessory factor-like"/>
    <property type="match status" value="1"/>
</dbReference>
<gene>
    <name evidence="3" type="ORF">H8E23_06270</name>
</gene>
<dbReference type="EMBL" id="JACNJH010000116">
    <property type="protein sequence ID" value="MBC8360983.1"/>
    <property type="molecule type" value="Genomic_DNA"/>
</dbReference>
<dbReference type="Gene3D" id="3.30.420.130">
    <property type="entry name" value="Dinitrogenase iron-molybdenum cofactor biosynthesis domain"/>
    <property type="match status" value="1"/>
</dbReference>
<dbReference type="Pfam" id="PF02579">
    <property type="entry name" value="Nitro_FeMo-Co"/>
    <property type="match status" value="1"/>
</dbReference>
<evidence type="ECO:0000313" key="3">
    <source>
        <dbReference type="EMBL" id="MBC8360983.1"/>
    </source>
</evidence>
<dbReference type="Proteomes" id="UP000603434">
    <property type="component" value="Unassembled WGS sequence"/>
</dbReference>
<evidence type="ECO:0000313" key="4">
    <source>
        <dbReference type="Proteomes" id="UP000603434"/>
    </source>
</evidence>
<dbReference type="CDD" id="cd00851">
    <property type="entry name" value="MTH1175"/>
    <property type="match status" value="1"/>
</dbReference>
<protein>
    <submittedName>
        <fullName evidence="3">NifB/NifX family molybdenum-iron cluster-binding protein</fullName>
    </submittedName>
</protein>
<feature type="compositionally biased region" description="Gly residues" evidence="1">
    <location>
        <begin position="122"/>
        <end position="132"/>
    </location>
</feature>
<sequence>MKIVISSSGKNLDSMLDPRFGRCAYFLLVDTNDMSFEIFDNDNIALGGGAGIQAAQFVNTKGPVAVITGNCGPNAFQTLSTAGIEVFLGNTGTVRKALEAYLNGDLTSADNANAPDHSGIGTRRGMGMGRGMGLSTAGKKGLKRNKQTRGKS</sequence>
<feature type="region of interest" description="Disordered" evidence="1">
    <location>
        <begin position="113"/>
        <end position="152"/>
    </location>
</feature>
<evidence type="ECO:0000256" key="1">
    <source>
        <dbReference type="SAM" id="MobiDB-lite"/>
    </source>
</evidence>
<dbReference type="PANTHER" id="PTHR42983">
    <property type="entry name" value="DINITROGENASE IRON-MOLYBDENUM COFACTOR PROTEIN-RELATED"/>
    <property type="match status" value="1"/>
</dbReference>
<proteinExistence type="predicted"/>
<accession>A0A8J6TLS6</accession>
<dbReference type="AlphaFoldDB" id="A0A8J6TLS6"/>
<dbReference type="InterPro" id="IPR033913">
    <property type="entry name" value="MTH1175_dom"/>
</dbReference>
<feature type="domain" description="Dinitrogenase iron-molybdenum cofactor biosynthesis" evidence="2">
    <location>
        <begin position="13"/>
        <end position="102"/>
    </location>
</feature>
<dbReference type="PANTHER" id="PTHR42983:SF1">
    <property type="entry name" value="IRON-MOLYBDENUM PROTEIN"/>
    <property type="match status" value="1"/>
</dbReference>
<evidence type="ECO:0000259" key="2">
    <source>
        <dbReference type="Pfam" id="PF02579"/>
    </source>
</evidence>
<reference evidence="3 4" key="1">
    <citation type="submission" date="2020-08" db="EMBL/GenBank/DDBJ databases">
        <title>Bridging the membrane lipid divide: bacteria of the FCB group superphylum have the potential to synthesize archaeal ether lipids.</title>
        <authorList>
            <person name="Villanueva L."/>
            <person name="Von Meijenfeldt F.A.B."/>
            <person name="Westbye A.B."/>
            <person name="Yadav S."/>
            <person name="Hopmans E.C."/>
            <person name="Dutilh B.E."/>
            <person name="Sinninghe Damste J.S."/>
        </authorList>
    </citation>
    <scope>NUCLEOTIDE SEQUENCE [LARGE SCALE GENOMIC DNA]</scope>
    <source>
        <strain evidence="3">NIOZ-UU30</strain>
    </source>
</reference>
<comment type="caution">
    <text evidence="3">The sequence shown here is derived from an EMBL/GenBank/DDBJ whole genome shotgun (WGS) entry which is preliminary data.</text>
</comment>
<dbReference type="InterPro" id="IPR003731">
    <property type="entry name" value="Di-Nase_FeMo-co_biosynth"/>
</dbReference>
<organism evidence="3 4">
    <name type="scientific">Candidatus Desulfatibia profunda</name>
    <dbReference type="NCBI Taxonomy" id="2841695"/>
    <lineage>
        <taxon>Bacteria</taxon>
        <taxon>Pseudomonadati</taxon>
        <taxon>Thermodesulfobacteriota</taxon>
        <taxon>Desulfobacteria</taxon>
        <taxon>Desulfobacterales</taxon>
        <taxon>Desulfobacterales incertae sedis</taxon>
        <taxon>Candidatus Desulfatibia</taxon>
    </lineage>
</organism>
<name>A0A8J6TLS6_9BACT</name>